<feature type="compositionally biased region" description="Basic and acidic residues" evidence="1">
    <location>
        <begin position="664"/>
        <end position="679"/>
    </location>
</feature>
<feature type="compositionally biased region" description="Polar residues" evidence="1">
    <location>
        <begin position="316"/>
        <end position="327"/>
    </location>
</feature>
<organism evidence="3 4">
    <name type="scientific">Halocaridina rubra</name>
    <name type="common">Hawaiian red shrimp</name>
    <dbReference type="NCBI Taxonomy" id="373956"/>
    <lineage>
        <taxon>Eukaryota</taxon>
        <taxon>Metazoa</taxon>
        <taxon>Ecdysozoa</taxon>
        <taxon>Arthropoda</taxon>
        <taxon>Crustacea</taxon>
        <taxon>Multicrustacea</taxon>
        <taxon>Malacostraca</taxon>
        <taxon>Eumalacostraca</taxon>
        <taxon>Eucarida</taxon>
        <taxon>Decapoda</taxon>
        <taxon>Pleocyemata</taxon>
        <taxon>Caridea</taxon>
        <taxon>Atyoidea</taxon>
        <taxon>Atyidae</taxon>
        <taxon>Halocaridina</taxon>
    </lineage>
</organism>
<dbReference type="Proteomes" id="UP001381693">
    <property type="component" value="Unassembled WGS sequence"/>
</dbReference>
<dbReference type="SMART" id="SM00355">
    <property type="entry name" value="ZnF_C2H2"/>
    <property type="match status" value="5"/>
</dbReference>
<feature type="region of interest" description="Disordered" evidence="1">
    <location>
        <begin position="236"/>
        <end position="272"/>
    </location>
</feature>
<dbReference type="EMBL" id="JAXCGZ010015288">
    <property type="protein sequence ID" value="KAK7070612.1"/>
    <property type="molecule type" value="Genomic_DNA"/>
</dbReference>
<feature type="region of interest" description="Disordered" evidence="1">
    <location>
        <begin position="360"/>
        <end position="385"/>
    </location>
</feature>
<protein>
    <recommendedName>
        <fullName evidence="2">C2H2-type domain-containing protein</fullName>
    </recommendedName>
</protein>
<comment type="caution">
    <text evidence="3">The sequence shown here is derived from an EMBL/GenBank/DDBJ whole genome shotgun (WGS) entry which is preliminary data.</text>
</comment>
<evidence type="ECO:0000259" key="2">
    <source>
        <dbReference type="PROSITE" id="PS00028"/>
    </source>
</evidence>
<dbReference type="PROSITE" id="PS00028">
    <property type="entry name" value="ZINC_FINGER_C2H2_1"/>
    <property type="match status" value="3"/>
</dbReference>
<evidence type="ECO:0000313" key="4">
    <source>
        <dbReference type="Proteomes" id="UP001381693"/>
    </source>
</evidence>
<feature type="compositionally biased region" description="Basic and acidic residues" evidence="1">
    <location>
        <begin position="177"/>
        <end position="186"/>
    </location>
</feature>
<feature type="compositionally biased region" description="Polar residues" evidence="1">
    <location>
        <begin position="292"/>
        <end position="308"/>
    </location>
</feature>
<gene>
    <name evidence="3" type="ORF">SK128_000133</name>
</gene>
<evidence type="ECO:0000256" key="1">
    <source>
        <dbReference type="SAM" id="MobiDB-lite"/>
    </source>
</evidence>
<evidence type="ECO:0000313" key="3">
    <source>
        <dbReference type="EMBL" id="KAK7070612.1"/>
    </source>
</evidence>
<feature type="domain" description="C2H2-type" evidence="2">
    <location>
        <begin position="429"/>
        <end position="450"/>
    </location>
</feature>
<feature type="compositionally biased region" description="Basic and acidic residues" evidence="1">
    <location>
        <begin position="703"/>
        <end position="715"/>
    </location>
</feature>
<feature type="region of interest" description="Disordered" evidence="1">
    <location>
        <begin position="292"/>
        <end position="340"/>
    </location>
</feature>
<feature type="compositionally biased region" description="Basic and acidic residues" evidence="1">
    <location>
        <begin position="360"/>
        <end position="374"/>
    </location>
</feature>
<accession>A0AAN9A5N3</accession>
<dbReference type="InterPro" id="IPR013087">
    <property type="entry name" value="Znf_C2H2_type"/>
</dbReference>
<dbReference type="AlphaFoldDB" id="A0AAN9A5N3"/>
<name>A0AAN9A5N3_HALRR</name>
<feature type="domain" description="C2H2-type" evidence="2">
    <location>
        <begin position="882"/>
        <end position="903"/>
    </location>
</feature>
<keyword evidence="4" id="KW-1185">Reference proteome</keyword>
<dbReference type="Gene3D" id="3.30.160.60">
    <property type="entry name" value="Classic Zinc Finger"/>
    <property type="match status" value="1"/>
</dbReference>
<feature type="domain" description="C2H2-type" evidence="2">
    <location>
        <begin position="916"/>
        <end position="937"/>
    </location>
</feature>
<feature type="region of interest" description="Disordered" evidence="1">
    <location>
        <begin position="163"/>
        <end position="196"/>
    </location>
</feature>
<sequence>MLFVNHALTYHFWFCMWSGNKMDEVFGNCSSETVMEADLSRVLDHINQDIADLQYLESQLQASSPMDQDDFQYKPDTSFANPHSYNKCSLSTNNVAHIVNKPLVKSVTLPQTVDNQIVVNEPAFAKPTVIPRSSVAHVPVIKSIGKMHNHGPKPQPRHVIDTFSKGGSLRHTQSAVAEKRRQEQSIRPRAQSTGSNSQINYQHVHYCMEYYQHNYHIEQLSHAQKEHGYVNINPNFLHSQPTDHQRENQPLSEYDGISSSIQGPPHSAPPVIQANHAYSHLSNCPLPVQTGSKPQYVNINPSGSTTFSPAKKSLRNSHTNGSNSAPSTPRGGGSSSDGRLPPHFHHSYIELWSGVKEERDSLSDSECEELKRSFQEPQTPNGPPPGYVEMSSPYIKSPQITSSFNGSVLDDLATKLASYAGHLPRNIFCPFCPRYFGYEKSLGSHIHKIHREELNTMVDSCPGEVKIQFCPLCQARFFSVSVLPKHLIDFHRASVIEILEKNNCIMSDVSGIQCPFCVKKVPHGKTGEQVLLYHMQQLHLTDFENMIQSKFQPYSTGEKSDSLKSISSNEASEPIAFQPGVTSTPGLSGKLNTLSLIHVNRNRNMEALNLDATWSSHCGLPKSPIPLSSAYSQKSLVENLREKEHSEKGHEKHPSPANKGILRTKSELNRKPSVKRELRFSVPPVTSKEIFIPESPEQSTPDHNTEHQQQNDENQRQQMRNQTDGYGHGVQRVIPIRIDSLSAADFIDLNEKSGCQRKRRRLGLGLQSRKAFKKKDKENIGDRELGHIVSGASKFVENAKKIITEGSYHGKEIVSTQHTRTFRRPKPVAVPRVPEALPSANQDGEAIQNFSEQKLPERDRGTSEVSPFTQVKLYSPLRMFRCNSCRIKFCDNESLGSHIGSRHRGLLYILRPLYGCGICSARFFENKYLVKHCLQHHTSLLEIRSPSKHKISIYRFSHE</sequence>
<proteinExistence type="predicted"/>
<feature type="compositionally biased region" description="Basic and acidic residues" evidence="1">
    <location>
        <begin position="639"/>
        <end position="654"/>
    </location>
</feature>
<reference evidence="3 4" key="1">
    <citation type="submission" date="2023-11" db="EMBL/GenBank/DDBJ databases">
        <title>Halocaridina rubra genome assembly.</title>
        <authorList>
            <person name="Smith C."/>
        </authorList>
    </citation>
    <scope>NUCLEOTIDE SEQUENCE [LARGE SCALE GENOMIC DNA]</scope>
    <source>
        <strain evidence="3">EP-1</strain>
        <tissue evidence="3">Whole</tissue>
    </source>
</reference>
<feature type="region of interest" description="Disordered" evidence="1">
    <location>
        <begin position="638"/>
        <end position="727"/>
    </location>
</feature>